<feature type="domain" description="Disease resistance N-terminal" evidence="7">
    <location>
        <begin position="910"/>
        <end position="951"/>
    </location>
</feature>
<comment type="caution">
    <text evidence="10">The sequence shown here is derived from an EMBL/GenBank/DDBJ whole genome shotgun (WGS) entry which is preliminary data.</text>
</comment>
<dbReference type="PRINTS" id="PR00364">
    <property type="entry name" value="DISEASERSIST"/>
</dbReference>
<evidence type="ECO:0000256" key="2">
    <source>
        <dbReference type="ARBA" id="ARBA00022737"/>
    </source>
</evidence>
<name>A0A9Q0QQJ0_9MAGN</name>
<dbReference type="PANTHER" id="PTHR36766:SF70">
    <property type="entry name" value="DISEASE RESISTANCE PROTEIN RGA4"/>
    <property type="match status" value="1"/>
</dbReference>
<dbReference type="InterPro" id="IPR056789">
    <property type="entry name" value="LRR_R13L1-DRL21"/>
</dbReference>
<gene>
    <name evidence="10" type="ORF">NE237_014876</name>
</gene>
<dbReference type="GO" id="GO:0005524">
    <property type="term" value="F:ATP binding"/>
    <property type="evidence" value="ECO:0007669"/>
    <property type="project" value="UniProtKB-KW"/>
</dbReference>
<proteinExistence type="predicted"/>
<dbReference type="AlphaFoldDB" id="A0A9Q0QQJ0"/>
<feature type="domain" description="R13L1/DRL21-like LRR repeat region" evidence="9">
    <location>
        <begin position="514"/>
        <end position="641"/>
    </location>
</feature>
<dbReference type="InterPro" id="IPR003591">
    <property type="entry name" value="Leu-rich_rpt_typical-subtyp"/>
</dbReference>
<dbReference type="Gene3D" id="1.20.5.4130">
    <property type="match status" value="1"/>
</dbReference>
<dbReference type="InterPro" id="IPR041118">
    <property type="entry name" value="Rx_N"/>
</dbReference>
<dbReference type="InterPro" id="IPR032675">
    <property type="entry name" value="LRR_dom_sf"/>
</dbReference>
<dbReference type="Proteomes" id="UP001141806">
    <property type="component" value="Unassembled WGS sequence"/>
</dbReference>
<evidence type="ECO:0000256" key="3">
    <source>
        <dbReference type="ARBA" id="ARBA00022741"/>
    </source>
</evidence>
<evidence type="ECO:0000259" key="7">
    <source>
        <dbReference type="Pfam" id="PF18052"/>
    </source>
</evidence>
<dbReference type="Pfam" id="PF12799">
    <property type="entry name" value="LRR_4"/>
    <property type="match status" value="1"/>
</dbReference>
<keyword evidence="4" id="KW-0611">Plant defense</keyword>
<evidence type="ECO:0000313" key="10">
    <source>
        <dbReference type="EMBL" id="KAJ4968175.1"/>
    </source>
</evidence>
<accession>A0A9Q0QQJ0</accession>
<keyword evidence="5" id="KW-0067">ATP-binding</keyword>
<dbReference type="Pfam" id="PF00931">
    <property type="entry name" value="NB-ARC"/>
    <property type="match status" value="1"/>
</dbReference>
<evidence type="ECO:0000259" key="8">
    <source>
        <dbReference type="Pfam" id="PF23559"/>
    </source>
</evidence>
<dbReference type="SUPFAM" id="SSF52058">
    <property type="entry name" value="L domain-like"/>
    <property type="match status" value="1"/>
</dbReference>
<dbReference type="InterPro" id="IPR042197">
    <property type="entry name" value="Apaf_helical"/>
</dbReference>
<dbReference type="InterPro" id="IPR027417">
    <property type="entry name" value="P-loop_NTPase"/>
</dbReference>
<feature type="domain" description="Disease resistance protein winged helix" evidence="8">
    <location>
        <begin position="303"/>
        <end position="348"/>
    </location>
</feature>
<feature type="domain" description="NB-ARC" evidence="6">
    <location>
        <begin position="71"/>
        <end position="214"/>
    </location>
</feature>
<evidence type="ECO:0000259" key="6">
    <source>
        <dbReference type="Pfam" id="PF00931"/>
    </source>
</evidence>
<dbReference type="Gene3D" id="1.10.8.430">
    <property type="entry name" value="Helical domain of apoptotic protease-activating factors"/>
    <property type="match status" value="1"/>
</dbReference>
<dbReference type="EMBL" id="JAMYWD010000006">
    <property type="protein sequence ID" value="KAJ4968175.1"/>
    <property type="molecule type" value="Genomic_DNA"/>
</dbReference>
<dbReference type="SMART" id="SM00369">
    <property type="entry name" value="LRR_TYP"/>
    <property type="match status" value="2"/>
</dbReference>
<sequence>MLDVIRKDAIFSFNPIIVGSSSADSTYKNKVDRQTFSLINDMELVGRVDDKSKLMHMVVNSDMVVNSSNDQIFSVISIVGMGGLGKTTLAQLVFNDPLTVKHFDLRILLKEIIESVGAKCDASNLDVIARYLEETLTGKRFLLVLDDVWSEDRLLNKWETLKKLLRSDNVGSKVIVTTRNKEIAEIMVTSYTHHLGILSEEECWYLFCQRAFSNGGPQETPTLVEIEKRIINKCGRVFLAVKVLGSLMHSKIEEHEWLSIEEGEIGNLLKDMSGGVMLILKLSYDHLPSHLKPCFAYCSGFLGSKEMEDVGNKYFNSLLRNSFFQHVEKDKYGDIKTCKMHDLVHDLAQFVGKLEYSTVEVINNVEDKSELRGLSHFSDEEETFEILESLKEAKKLRTIFLSRSLVSNDGICGYMREVPPSIKKLKHLRYLDLSNNLIQELPESITSLYNLQTLKLNNCNILRKLPKEMRKMVSLRHIEFTVSMFTEMPIEIGRLSNLQRLTGFIVGKDEGCSIKELKCLNLKGELNIRGLENVTSGIEAREANLRGKQDVSDLTLRWSYYSRNGDGKMDDDVLEDLKPPHPNLKRFLIENFGGAKCPTWMASDLSTYKNLIEFKLINCPRLEYIPMLGELPFLRFLELSGLEKVKCHGQEFYYHSDSSTIGGGGATSLSSSRTATMVAFPSLKKLRLYDIPNLVEWLEMLLSFRSLVKLTLWSPNEMTTRSLSSNLISLKYFFIWCCEDLKSMLVMLLQNNAHALEKLKVVRCPKLETIFTLPQTRNYFSNEEGQEGSPLPLVFPSLQELCIAKCPLVKRLPDIQGMTSLRQLYLIGFEDLKSLPEGLQKLTTLEELRIGWFSVGPLDFIKDLQHLFSPQLQGRIPNFFDFIFHIRDRERKRTSCCSSLREMCPILSVLYKKLKKLQTTLTTIYSVLQDAENQQMEKEAVKEWLRRFKALLMMQMMCWMSSNMKL</sequence>
<dbReference type="Gene3D" id="3.40.50.300">
    <property type="entry name" value="P-loop containing nucleotide triphosphate hydrolases"/>
    <property type="match status" value="1"/>
</dbReference>
<dbReference type="Pfam" id="PF23559">
    <property type="entry name" value="WHD_DRP"/>
    <property type="match status" value="1"/>
</dbReference>
<keyword evidence="1" id="KW-0433">Leucine-rich repeat</keyword>
<dbReference type="InterPro" id="IPR001611">
    <property type="entry name" value="Leu-rich_rpt"/>
</dbReference>
<dbReference type="InterPro" id="IPR036388">
    <property type="entry name" value="WH-like_DNA-bd_sf"/>
</dbReference>
<dbReference type="PANTHER" id="PTHR36766">
    <property type="entry name" value="PLANT BROAD-SPECTRUM MILDEW RESISTANCE PROTEIN RPW8"/>
    <property type="match status" value="1"/>
</dbReference>
<evidence type="ECO:0000256" key="5">
    <source>
        <dbReference type="ARBA" id="ARBA00022840"/>
    </source>
</evidence>
<evidence type="ECO:0000256" key="4">
    <source>
        <dbReference type="ARBA" id="ARBA00022821"/>
    </source>
</evidence>
<organism evidence="10 11">
    <name type="scientific">Protea cynaroides</name>
    <dbReference type="NCBI Taxonomy" id="273540"/>
    <lineage>
        <taxon>Eukaryota</taxon>
        <taxon>Viridiplantae</taxon>
        <taxon>Streptophyta</taxon>
        <taxon>Embryophyta</taxon>
        <taxon>Tracheophyta</taxon>
        <taxon>Spermatophyta</taxon>
        <taxon>Magnoliopsida</taxon>
        <taxon>Proteales</taxon>
        <taxon>Proteaceae</taxon>
        <taxon>Protea</taxon>
    </lineage>
</organism>
<evidence type="ECO:0000256" key="1">
    <source>
        <dbReference type="ARBA" id="ARBA00022614"/>
    </source>
</evidence>
<dbReference type="GO" id="GO:0051707">
    <property type="term" value="P:response to other organism"/>
    <property type="evidence" value="ECO:0007669"/>
    <property type="project" value="UniProtKB-ARBA"/>
</dbReference>
<keyword evidence="2" id="KW-0677">Repeat</keyword>
<dbReference type="Gene3D" id="1.10.10.10">
    <property type="entry name" value="Winged helix-like DNA-binding domain superfamily/Winged helix DNA-binding domain"/>
    <property type="match status" value="1"/>
</dbReference>
<evidence type="ECO:0000259" key="9">
    <source>
        <dbReference type="Pfam" id="PF25019"/>
    </source>
</evidence>
<dbReference type="GO" id="GO:0006952">
    <property type="term" value="P:defense response"/>
    <property type="evidence" value="ECO:0007669"/>
    <property type="project" value="UniProtKB-KW"/>
</dbReference>
<evidence type="ECO:0008006" key="12">
    <source>
        <dbReference type="Google" id="ProtNLM"/>
    </source>
</evidence>
<dbReference type="InterPro" id="IPR058922">
    <property type="entry name" value="WHD_DRP"/>
</dbReference>
<protein>
    <recommendedName>
        <fullName evidence="12">NB-ARC domain-containing protein</fullName>
    </recommendedName>
</protein>
<dbReference type="Gene3D" id="3.80.10.10">
    <property type="entry name" value="Ribonuclease Inhibitor"/>
    <property type="match status" value="2"/>
</dbReference>
<dbReference type="InterPro" id="IPR025875">
    <property type="entry name" value="Leu-rich_rpt_4"/>
</dbReference>
<dbReference type="Pfam" id="PF18052">
    <property type="entry name" value="Rx_N"/>
    <property type="match status" value="1"/>
</dbReference>
<dbReference type="SUPFAM" id="SSF52540">
    <property type="entry name" value="P-loop containing nucleoside triphosphate hydrolases"/>
    <property type="match status" value="1"/>
</dbReference>
<dbReference type="GO" id="GO:0043531">
    <property type="term" value="F:ADP binding"/>
    <property type="evidence" value="ECO:0007669"/>
    <property type="project" value="InterPro"/>
</dbReference>
<keyword evidence="11" id="KW-1185">Reference proteome</keyword>
<reference evidence="10" key="1">
    <citation type="journal article" date="2023" name="Plant J.">
        <title>The genome of the king protea, Protea cynaroides.</title>
        <authorList>
            <person name="Chang J."/>
            <person name="Duong T.A."/>
            <person name="Schoeman C."/>
            <person name="Ma X."/>
            <person name="Roodt D."/>
            <person name="Barker N."/>
            <person name="Li Z."/>
            <person name="Van de Peer Y."/>
            <person name="Mizrachi E."/>
        </authorList>
    </citation>
    <scope>NUCLEOTIDE SEQUENCE</scope>
    <source>
        <tissue evidence="10">Young leaves</tissue>
    </source>
</reference>
<dbReference type="PROSITE" id="PS51450">
    <property type="entry name" value="LRR"/>
    <property type="match status" value="1"/>
</dbReference>
<dbReference type="OrthoDB" id="1060944at2759"/>
<keyword evidence="3" id="KW-0547">Nucleotide-binding</keyword>
<dbReference type="InterPro" id="IPR002182">
    <property type="entry name" value="NB-ARC"/>
</dbReference>
<dbReference type="Pfam" id="PF25019">
    <property type="entry name" value="LRR_R13L1-DRL21"/>
    <property type="match status" value="1"/>
</dbReference>
<evidence type="ECO:0000313" key="11">
    <source>
        <dbReference type="Proteomes" id="UP001141806"/>
    </source>
</evidence>